<dbReference type="EMBL" id="NBNE01013278">
    <property type="protein sequence ID" value="OWY95200.1"/>
    <property type="molecule type" value="Genomic_DNA"/>
</dbReference>
<reference evidence="2" key="1">
    <citation type="submission" date="2017-03" db="EMBL/GenBank/DDBJ databases">
        <title>Phytopthora megakarya and P. palmivora, two closely related causual agents of cacao black pod achieved similar genome size and gene model numbers by different mechanisms.</title>
        <authorList>
            <person name="Ali S."/>
            <person name="Shao J."/>
            <person name="Larry D.J."/>
            <person name="Kronmiller B."/>
            <person name="Shen D."/>
            <person name="Strem M.D."/>
            <person name="Melnick R.L."/>
            <person name="Guiltinan M.J."/>
            <person name="Tyler B.M."/>
            <person name="Meinhardt L.W."/>
            <person name="Bailey B.A."/>
        </authorList>
    </citation>
    <scope>NUCLEOTIDE SEQUENCE [LARGE SCALE GENOMIC DNA]</scope>
    <source>
        <strain evidence="2">zdho120</strain>
    </source>
</reference>
<protein>
    <recommendedName>
        <fullName evidence="3">DDE Tnp4 domain-containing protein</fullName>
    </recommendedName>
</protein>
<proteinExistence type="predicted"/>
<accession>A0A225UQH1</accession>
<dbReference type="STRING" id="4795.A0A225UQH1"/>
<dbReference type="Proteomes" id="UP000198211">
    <property type="component" value="Unassembled WGS sequence"/>
</dbReference>
<name>A0A225UQH1_9STRA</name>
<evidence type="ECO:0008006" key="3">
    <source>
        <dbReference type="Google" id="ProtNLM"/>
    </source>
</evidence>
<dbReference type="AlphaFoldDB" id="A0A225UQH1"/>
<gene>
    <name evidence="1" type="ORF">PHMEG_00034860</name>
</gene>
<organism evidence="1 2">
    <name type="scientific">Phytophthora megakarya</name>
    <dbReference type="NCBI Taxonomy" id="4795"/>
    <lineage>
        <taxon>Eukaryota</taxon>
        <taxon>Sar</taxon>
        <taxon>Stramenopiles</taxon>
        <taxon>Oomycota</taxon>
        <taxon>Peronosporomycetes</taxon>
        <taxon>Peronosporales</taxon>
        <taxon>Peronosporaceae</taxon>
        <taxon>Phytophthora</taxon>
    </lineage>
</organism>
<comment type="caution">
    <text evidence="1">The sequence shown here is derived from an EMBL/GenBank/DDBJ whole genome shotgun (WGS) entry which is preliminary data.</text>
</comment>
<sequence length="272" mass="30987">MPSSERKKLLIWIREQLFLTGVYQMTVDWDTAEGRWTNDQAEDLMAWLAAVSSVRYMSTPTSIEKSTSYSELVFRLPTREFRQALRVAKSVFVDVCSLIAGDEIFSSVSMNQQRPVHIQVAVTLERLGAYGNGSSVGKLARAYGIASGSVTLYSKQVVFALLRHYGEYVYWPSAQEREITSTFYGQRYGMEGAVGFVDGTHFIFCQKPGVDGETFFNRKKRYSMKTNASCTRCWAGLDHAQTAQFSLTHTFHCDRIYFSRIANTWWEILDIS</sequence>
<dbReference type="OrthoDB" id="108131at2759"/>
<evidence type="ECO:0000313" key="2">
    <source>
        <dbReference type="Proteomes" id="UP000198211"/>
    </source>
</evidence>
<evidence type="ECO:0000313" key="1">
    <source>
        <dbReference type="EMBL" id="OWY95200.1"/>
    </source>
</evidence>
<keyword evidence="2" id="KW-1185">Reference proteome</keyword>